<dbReference type="Pfam" id="PF04551">
    <property type="entry name" value="GcpE"/>
    <property type="match status" value="1"/>
</dbReference>
<evidence type="ECO:0000256" key="3">
    <source>
        <dbReference type="ARBA" id="ARBA00022723"/>
    </source>
</evidence>
<keyword evidence="14" id="KW-0732">Signal</keyword>
<dbReference type="GO" id="GO:0046429">
    <property type="term" value="F:4-hydroxy-3-methylbut-2-en-1-yl diphosphate synthase activity (ferredoxin)"/>
    <property type="evidence" value="ECO:0007669"/>
    <property type="project" value="UniProtKB-EC"/>
</dbReference>
<dbReference type="PANTHER" id="PTHR30454:SF0">
    <property type="entry name" value="4-HYDROXY-3-METHYLBUT-2-EN-1-YL DIPHOSPHATE SYNTHASE (FERREDOXIN), CHLOROPLASTIC"/>
    <property type="match status" value="1"/>
</dbReference>
<dbReference type="FunFam" id="3.30.413.10:FF:000006">
    <property type="entry name" value="4-hydroxy-3-methylbut-2-en-1-yl diphosphate synthase (flavodoxin)"/>
    <property type="match status" value="1"/>
</dbReference>
<evidence type="ECO:0000256" key="4">
    <source>
        <dbReference type="ARBA" id="ARBA00023002"/>
    </source>
</evidence>
<evidence type="ECO:0000313" key="17">
    <source>
        <dbReference type="EMBL" id="CAE4587449.1"/>
    </source>
</evidence>
<feature type="signal peptide" evidence="14">
    <location>
        <begin position="1"/>
        <end position="23"/>
    </location>
</feature>
<dbReference type="InterPro" id="IPR011005">
    <property type="entry name" value="Dihydropteroate_synth-like_sf"/>
</dbReference>
<dbReference type="SUPFAM" id="SSF56014">
    <property type="entry name" value="Nitrite and sulphite reductase 4Fe-4S domain-like"/>
    <property type="match status" value="1"/>
</dbReference>
<dbReference type="InterPro" id="IPR058579">
    <property type="entry name" value="IspG_C"/>
</dbReference>
<keyword evidence="4" id="KW-0560">Oxidoreductase</keyword>
<feature type="domain" description="IspG TIM-barrel" evidence="15">
    <location>
        <begin position="85"/>
        <end position="355"/>
    </location>
</feature>
<keyword evidence="2" id="KW-0004">4Fe-4S</keyword>
<keyword evidence="5" id="KW-0408">Iron</keyword>
<evidence type="ECO:0000259" key="16">
    <source>
        <dbReference type="Pfam" id="PF26540"/>
    </source>
</evidence>
<dbReference type="FunFam" id="3.20.20.20:FF:000005">
    <property type="entry name" value="4-hydroxy-3-methylbut-2-en-1-yl diphosphate synthase (flavodoxin)"/>
    <property type="match status" value="1"/>
</dbReference>
<dbReference type="PANTHER" id="PTHR30454">
    <property type="entry name" value="4-HYDROXY-3-METHYLBUT-2-EN-1-YL DIPHOSPHATE SYNTHASE"/>
    <property type="match status" value="1"/>
</dbReference>
<dbReference type="EMBL" id="HBNS01005712">
    <property type="protein sequence ID" value="CAE4587449.1"/>
    <property type="molecule type" value="Transcribed_RNA"/>
</dbReference>
<comment type="similarity">
    <text evidence="10">Belongs to the IspG family.</text>
</comment>
<dbReference type="GO" id="GO:0019288">
    <property type="term" value="P:isopentenyl diphosphate biosynthetic process, methylerythritol 4-phosphate pathway"/>
    <property type="evidence" value="ECO:0007669"/>
    <property type="project" value="TreeGrafter"/>
</dbReference>
<evidence type="ECO:0000256" key="1">
    <source>
        <dbReference type="ARBA" id="ARBA00001966"/>
    </source>
</evidence>
<evidence type="ECO:0000256" key="14">
    <source>
        <dbReference type="SAM" id="SignalP"/>
    </source>
</evidence>
<dbReference type="InterPro" id="IPR004588">
    <property type="entry name" value="IspG_bac-typ"/>
</dbReference>
<dbReference type="InterPro" id="IPR058578">
    <property type="entry name" value="IspG_TIM"/>
</dbReference>
<feature type="chain" id="PRO_5030160137" description="4-hydroxy-3-methylbut-2-en-1-yl diphosphate synthase (ferredoxin), chloroplastic" evidence="14">
    <location>
        <begin position="24"/>
        <end position="757"/>
    </location>
</feature>
<comment type="pathway">
    <text evidence="9">Isoprenoid biosynthesis; isopentenyl diphosphate biosynthesis via DXP pathway; isopentenyl diphosphate from 1-deoxy-D-xylulose 5-phosphate: step 5/6.</text>
</comment>
<name>A0A6U3S9H9_9STRA</name>
<dbReference type="HAMAP" id="MF_00159">
    <property type="entry name" value="IspG"/>
    <property type="match status" value="1"/>
</dbReference>
<dbReference type="EC" id="1.17.7.1" evidence="11"/>
<evidence type="ECO:0000256" key="6">
    <source>
        <dbReference type="ARBA" id="ARBA00023014"/>
    </source>
</evidence>
<evidence type="ECO:0000256" key="12">
    <source>
        <dbReference type="ARBA" id="ARBA00072132"/>
    </source>
</evidence>
<gene>
    <name evidence="17" type="ORF">DBRI00130_LOCUS4649</name>
</gene>
<keyword evidence="7" id="KW-0414">Isoprene biosynthesis</keyword>
<dbReference type="Gene3D" id="3.20.20.20">
    <property type="entry name" value="Dihydropteroate synthase-like"/>
    <property type="match status" value="1"/>
</dbReference>
<dbReference type="InterPro" id="IPR017178">
    <property type="entry name" value="IspG_atypical"/>
</dbReference>
<evidence type="ECO:0000256" key="7">
    <source>
        <dbReference type="ARBA" id="ARBA00023229"/>
    </source>
</evidence>
<proteinExistence type="inferred from homology"/>
<evidence type="ECO:0000256" key="13">
    <source>
        <dbReference type="ARBA" id="ARBA00083306"/>
    </source>
</evidence>
<dbReference type="Pfam" id="PF26540">
    <property type="entry name" value="GcpE_C"/>
    <property type="match status" value="1"/>
</dbReference>
<dbReference type="PIRSF" id="PIRSF037336">
    <property type="entry name" value="IspG_like"/>
    <property type="match status" value="1"/>
</dbReference>
<dbReference type="GO" id="GO:0051539">
    <property type="term" value="F:4 iron, 4 sulfur cluster binding"/>
    <property type="evidence" value="ECO:0007669"/>
    <property type="project" value="UniProtKB-KW"/>
</dbReference>
<evidence type="ECO:0000256" key="10">
    <source>
        <dbReference type="ARBA" id="ARBA00061554"/>
    </source>
</evidence>
<sequence length="757" mass="83519">MPKFSTIAVAALLIASTTKNVDAFGSLPSFAGGVKSSSALHMSSYPTSHKDVLWTPSIKTGARDTEIGPITNYCEDLYQVMRRKTRTVECGPIKFGSEHPIVRQTMATTNTADVDATIEQVMRCADKGFDLVRITVQGKREANASMQIREGLFKKGYTIPLCADMHFQPVIAQLVADAVEKIRINPGNFADGRKDFEEKVYESEDDYVKEREYLFDSFVPLVEKCKRLNRAMRIGTNHGSLSSRVLSFYGDTPRGMVESAIEFADICRSQDYHNFVFSMKASNPLVMVQSYRLLAAEQYRLGWDYPLHLGVTEAGEGEDGRMKSAIGIGTLLADGLGDTVRVSLTEDPEFEYEPCNQLAKMAEARLATNEDAAARQKAVKTYVDTRDITKYERRSGAQPISEESDGVNVERFLSPFGSVISAVTPEMLSEENIKYFYNELGCKTAVGMPFKDLATSDSIFLRSLPPKENVAARTALRRLVEVSTGIIVPAEELEKDPLPYAVALMDLDEAIEKDGKLPEGAIRLAVTIHGTEDDATIAKVKDLKPMVVLLRTEPSISNLHASRRVFEIFKSNDIDTAVIHHYQTESSDSNDLALEIGTRIGSLLTDGDGDGILVEQIGQKQHFSLDFLRKTSFSLLQGCRMRSTKTEFVSCPSCGRTLFDLQETTARIQDATGHLPGVTVAVMGCIVNGPGEMADADFGYVGTLPGKVDLYYGKEVVKKSIPNDDAVDALIDLIKEYDMWVDKETEEEEEEALTAAA</sequence>
<protein>
    <recommendedName>
        <fullName evidence="12">4-hydroxy-3-methylbut-2-en-1-yl diphosphate synthase (ferredoxin), chloroplastic</fullName>
        <ecNumber evidence="11">1.17.7.1</ecNumber>
    </recommendedName>
    <alternativeName>
        <fullName evidence="13">1-hydroxy-2-methyl-2-(E)-butenyl 4-diphosphate synthase</fullName>
    </alternativeName>
</protein>
<comment type="catalytic activity">
    <reaction evidence="8">
        <text>(2E)-4-hydroxy-3-methylbut-2-enyl diphosphate + 2 oxidized [2Fe-2S]-[ferredoxin] + H2O = 2-C-methyl-D-erythritol 2,4-cyclic diphosphate + 2 reduced [2Fe-2S]-[ferredoxin] + H(+)</text>
        <dbReference type="Rhea" id="RHEA:26119"/>
        <dbReference type="Rhea" id="RHEA-COMP:10000"/>
        <dbReference type="Rhea" id="RHEA-COMP:10001"/>
        <dbReference type="ChEBI" id="CHEBI:15377"/>
        <dbReference type="ChEBI" id="CHEBI:15378"/>
        <dbReference type="ChEBI" id="CHEBI:33737"/>
        <dbReference type="ChEBI" id="CHEBI:33738"/>
        <dbReference type="ChEBI" id="CHEBI:58483"/>
        <dbReference type="ChEBI" id="CHEBI:128753"/>
        <dbReference type="EC" id="1.17.7.1"/>
    </reaction>
</comment>
<evidence type="ECO:0000259" key="15">
    <source>
        <dbReference type="Pfam" id="PF04551"/>
    </source>
</evidence>
<reference evidence="17" key="1">
    <citation type="submission" date="2021-01" db="EMBL/GenBank/DDBJ databases">
        <authorList>
            <person name="Corre E."/>
            <person name="Pelletier E."/>
            <person name="Niang G."/>
            <person name="Scheremetjew M."/>
            <person name="Finn R."/>
            <person name="Kale V."/>
            <person name="Holt S."/>
            <person name="Cochrane G."/>
            <person name="Meng A."/>
            <person name="Brown T."/>
            <person name="Cohen L."/>
        </authorList>
    </citation>
    <scope>NUCLEOTIDE SEQUENCE</scope>
    <source>
        <strain evidence="17">GSO104</strain>
    </source>
</reference>
<evidence type="ECO:0000256" key="8">
    <source>
        <dbReference type="ARBA" id="ARBA00051119"/>
    </source>
</evidence>
<evidence type="ECO:0000256" key="9">
    <source>
        <dbReference type="ARBA" id="ARBA00060620"/>
    </source>
</evidence>
<evidence type="ECO:0000256" key="11">
    <source>
        <dbReference type="ARBA" id="ARBA00067018"/>
    </source>
</evidence>
<comment type="cofactor">
    <cofactor evidence="1">
        <name>[4Fe-4S] cluster</name>
        <dbReference type="ChEBI" id="CHEBI:49883"/>
    </cofactor>
</comment>
<organism evidence="17">
    <name type="scientific">Ditylum brightwellii</name>
    <dbReference type="NCBI Taxonomy" id="49249"/>
    <lineage>
        <taxon>Eukaryota</taxon>
        <taxon>Sar</taxon>
        <taxon>Stramenopiles</taxon>
        <taxon>Ochrophyta</taxon>
        <taxon>Bacillariophyta</taxon>
        <taxon>Mediophyceae</taxon>
        <taxon>Lithodesmiophycidae</taxon>
        <taxon>Lithodesmiales</taxon>
        <taxon>Lithodesmiaceae</taxon>
        <taxon>Ditylum</taxon>
    </lineage>
</organism>
<dbReference type="Gene3D" id="3.30.413.10">
    <property type="entry name" value="Sulfite Reductase Hemoprotein, domain 1"/>
    <property type="match status" value="1"/>
</dbReference>
<evidence type="ECO:0000256" key="2">
    <source>
        <dbReference type="ARBA" id="ARBA00022485"/>
    </source>
</evidence>
<keyword evidence="6" id="KW-0411">Iron-sulfur</keyword>
<dbReference type="NCBIfam" id="TIGR00612">
    <property type="entry name" value="ispG_gcpE"/>
    <property type="match status" value="1"/>
</dbReference>
<keyword evidence="3" id="KW-0479">Metal-binding</keyword>
<dbReference type="AlphaFoldDB" id="A0A6U3S9H9"/>
<dbReference type="InterPro" id="IPR045854">
    <property type="entry name" value="NO2/SO3_Rdtase_4Fe4S_sf"/>
</dbReference>
<dbReference type="GO" id="GO:0005506">
    <property type="term" value="F:iron ion binding"/>
    <property type="evidence" value="ECO:0007669"/>
    <property type="project" value="InterPro"/>
</dbReference>
<feature type="domain" description="IspG C-terminal" evidence="16">
    <location>
        <begin position="647"/>
        <end position="735"/>
    </location>
</feature>
<dbReference type="GO" id="GO:0016114">
    <property type="term" value="P:terpenoid biosynthetic process"/>
    <property type="evidence" value="ECO:0007669"/>
    <property type="project" value="InterPro"/>
</dbReference>
<evidence type="ECO:0000256" key="5">
    <source>
        <dbReference type="ARBA" id="ARBA00023004"/>
    </source>
</evidence>
<accession>A0A6U3S9H9</accession>